<evidence type="ECO:0000256" key="1">
    <source>
        <dbReference type="ARBA" id="ARBA00004123"/>
    </source>
</evidence>
<evidence type="ECO:0000313" key="5">
    <source>
        <dbReference type="EMBL" id="KAK7085557.1"/>
    </source>
</evidence>
<keyword evidence="4" id="KW-0539">Nucleus</keyword>
<feature type="non-terminal residue" evidence="5">
    <location>
        <position position="1"/>
    </location>
</feature>
<evidence type="ECO:0000256" key="4">
    <source>
        <dbReference type="ARBA" id="ARBA00023242"/>
    </source>
</evidence>
<evidence type="ECO:0000256" key="2">
    <source>
        <dbReference type="ARBA" id="ARBA00004496"/>
    </source>
</evidence>
<comment type="caution">
    <text evidence="5">The sequence shown here is derived from an EMBL/GenBank/DDBJ whole genome shotgun (WGS) entry which is preliminary data.</text>
</comment>
<dbReference type="GO" id="GO:0005634">
    <property type="term" value="C:nucleus"/>
    <property type="evidence" value="ECO:0007669"/>
    <property type="project" value="UniProtKB-SubCell"/>
</dbReference>
<evidence type="ECO:0000256" key="3">
    <source>
        <dbReference type="ARBA" id="ARBA00022490"/>
    </source>
</evidence>
<gene>
    <name evidence="5" type="primary">NUDCD1_1</name>
    <name evidence="5" type="ORF">SK128_027942</name>
</gene>
<proteinExistence type="predicted"/>
<keyword evidence="3" id="KW-0963">Cytoplasm</keyword>
<dbReference type="Proteomes" id="UP001381693">
    <property type="component" value="Unassembled WGS sequence"/>
</dbReference>
<dbReference type="GO" id="GO:0005737">
    <property type="term" value="C:cytoplasm"/>
    <property type="evidence" value="ECO:0007669"/>
    <property type="project" value="UniProtKB-SubCell"/>
</dbReference>
<dbReference type="EMBL" id="JAXCGZ010000811">
    <property type="protein sequence ID" value="KAK7085557.1"/>
    <property type="molecule type" value="Genomic_DNA"/>
</dbReference>
<dbReference type="AlphaFoldDB" id="A0AAN8XJJ1"/>
<evidence type="ECO:0000313" key="6">
    <source>
        <dbReference type="Proteomes" id="UP001381693"/>
    </source>
</evidence>
<sequence length="133" mass="14888">VEGSVIPAFCLRHDVDGILWLPENEDRFVHVATYNAFGYVKASKSMAKFTCASPDNSYVAVADVKSHIYVFFQPEAFGGELRNRKSGKRMNTVARQVVISMKSHDEICGLHASPYALFVLTSKSIYTYCLRNS</sequence>
<protein>
    <submittedName>
        <fullName evidence="5">NudC domain-containing protein 1</fullName>
    </submittedName>
</protein>
<name>A0AAN8XJJ1_HALRR</name>
<comment type="subcellular location">
    <subcellularLocation>
        <location evidence="2">Cytoplasm</location>
    </subcellularLocation>
    <subcellularLocation>
        <location evidence="1">Nucleus</location>
    </subcellularLocation>
</comment>
<dbReference type="PANTHER" id="PTHR21664">
    <property type="entry name" value="CHRONIC MYELOGENOUS LEUKEMIA TUMOR ANTIGEN 66"/>
    <property type="match status" value="1"/>
</dbReference>
<reference evidence="5 6" key="1">
    <citation type="submission" date="2023-11" db="EMBL/GenBank/DDBJ databases">
        <title>Halocaridina rubra genome assembly.</title>
        <authorList>
            <person name="Smith C."/>
        </authorList>
    </citation>
    <scope>NUCLEOTIDE SEQUENCE [LARGE SCALE GENOMIC DNA]</scope>
    <source>
        <strain evidence="5">EP-1</strain>
        <tissue evidence="5">Whole</tissue>
    </source>
</reference>
<dbReference type="InterPro" id="IPR037895">
    <property type="entry name" value="NUDCD1"/>
</dbReference>
<accession>A0AAN8XJJ1</accession>
<keyword evidence="6" id="KW-1185">Reference proteome</keyword>
<organism evidence="5 6">
    <name type="scientific">Halocaridina rubra</name>
    <name type="common">Hawaiian red shrimp</name>
    <dbReference type="NCBI Taxonomy" id="373956"/>
    <lineage>
        <taxon>Eukaryota</taxon>
        <taxon>Metazoa</taxon>
        <taxon>Ecdysozoa</taxon>
        <taxon>Arthropoda</taxon>
        <taxon>Crustacea</taxon>
        <taxon>Multicrustacea</taxon>
        <taxon>Malacostraca</taxon>
        <taxon>Eumalacostraca</taxon>
        <taxon>Eucarida</taxon>
        <taxon>Decapoda</taxon>
        <taxon>Pleocyemata</taxon>
        <taxon>Caridea</taxon>
        <taxon>Atyoidea</taxon>
        <taxon>Atyidae</taxon>
        <taxon>Halocaridina</taxon>
    </lineage>
</organism>
<dbReference type="PANTHER" id="PTHR21664:SF1">
    <property type="entry name" value="NUDC DOMAIN-CONTAINING PROTEIN 1"/>
    <property type="match status" value="1"/>
</dbReference>